<protein>
    <submittedName>
        <fullName evidence="2">Uncharacterized protein</fullName>
    </submittedName>
</protein>
<feature type="non-terminal residue" evidence="2">
    <location>
        <position position="55"/>
    </location>
</feature>
<sequence>MLSKETGGNSPPTLRSHSFEITLLPPPPPQSASFSPPRAAQNFPFSRPLEYTKAR</sequence>
<gene>
    <name evidence="2" type="ORF">PV328_004582</name>
</gene>
<feature type="compositionally biased region" description="Low complexity" evidence="1">
    <location>
        <begin position="31"/>
        <end position="40"/>
    </location>
</feature>
<evidence type="ECO:0000256" key="1">
    <source>
        <dbReference type="SAM" id="MobiDB-lite"/>
    </source>
</evidence>
<dbReference type="AlphaFoldDB" id="A0AA39KLQ4"/>
<reference evidence="2" key="2">
    <citation type="submission" date="2023-03" db="EMBL/GenBank/DDBJ databases">
        <authorList>
            <person name="Inwood S.N."/>
            <person name="Skelly J.G."/>
            <person name="Guhlin J."/>
            <person name="Harrop T.W.R."/>
            <person name="Goldson S.G."/>
            <person name="Dearden P.K."/>
        </authorList>
    </citation>
    <scope>NUCLEOTIDE SEQUENCE</scope>
    <source>
        <strain evidence="2">Irish</strain>
        <tissue evidence="2">Whole body</tissue>
    </source>
</reference>
<dbReference type="Proteomes" id="UP001168990">
    <property type="component" value="Unassembled WGS sequence"/>
</dbReference>
<organism evidence="2 3">
    <name type="scientific">Microctonus aethiopoides</name>
    <dbReference type="NCBI Taxonomy" id="144406"/>
    <lineage>
        <taxon>Eukaryota</taxon>
        <taxon>Metazoa</taxon>
        <taxon>Ecdysozoa</taxon>
        <taxon>Arthropoda</taxon>
        <taxon>Hexapoda</taxon>
        <taxon>Insecta</taxon>
        <taxon>Pterygota</taxon>
        <taxon>Neoptera</taxon>
        <taxon>Endopterygota</taxon>
        <taxon>Hymenoptera</taxon>
        <taxon>Apocrita</taxon>
        <taxon>Ichneumonoidea</taxon>
        <taxon>Braconidae</taxon>
        <taxon>Euphorinae</taxon>
        <taxon>Microctonus</taxon>
    </lineage>
</organism>
<feature type="region of interest" description="Disordered" evidence="1">
    <location>
        <begin position="1"/>
        <end position="55"/>
    </location>
</feature>
<reference evidence="2" key="1">
    <citation type="journal article" date="2023" name="bioRxiv">
        <title>Scaffold-level genome assemblies of two parasitoid biocontrol wasps reveal the parthenogenesis mechanism and an associated novel virus.</title>
        <authorList>
            <person name="Inwood S."/>
            <person name="Skelly J."/>
            <person name="Guhlin J."/>
            <person name="Harrop T."/>
            <person name="Goldson S."/>
            <person name="Dearden P."/>
        </authorList>
    </citation>
    <scope>NUCLEOTIDE SEQUENCE</scope>
    <source>
        <strain evidence="2">Irish</strain>
        <tissue evidence="2">Whole body</tissue>
    </source>
</reference>
<proteinExistence type="predicted"/>
<dbReference type="EMBL" id="JAQQBS010001422">
    <property type="protein sequence ID" value="KAK0166135.1"/>
    <property type="molecule type" value="Genomic_DNA"/>
</dbReference>
<accession>A0AA39KLQ4</accession>
<evidence type="ECO:0000313" key="3">
    <source>
        <dbReference type="Proteomes" id="UP001168990"/>
    </source>
</evidence>
<keyword evidence="3" id="KW-1185">Reference proteome</keyword>
<comment type="caution">
    <text evidence="2">The sequence shown here is derived from an EMBL/GenBank/DDBJ whole genome shotgun (WGS) entry which is preliminary data.</text>
</comment>
<feature type="compositionally biased region" description="Polar residues" evidence="1">
    <location>
        <begin position="1"/>
        <end position="16"/>
    </location>
</feature>
<evidence type="ECO:0000313" key="2">
    <source>
        <dbReference type="EMBL" id="KAK0166135.1"/>
    </source>
</evidence>
<name>A0AA39KLQ4_9HYME</name>